<feature type="signal peptide" evidence="1">
    <location>
        <begin position="1"/>
        <end position="22"/>
    </location>
</feature>
<feature type="chain" id="PRO_5045223036" evidence="1">
    <location>
        <begin position="23"/>
        <end position="73"/>
    </location>
</feature>
<organism evidence="2 3">
    <name type="scientific">Nocardia suismassiliense</name>
    <dbReference type="NCBI Taxonomy" id="2077092"/>
    <lineage>
        <taxon>Bacteria</taxon>
        <taxon>Bacillati</taxon>
        <taxon>Actinomycetota</taxon>
        <taxon>Actinomycetes</taxon>
        <taxon>Mycobacteriales</taxon>
        <taxon>Nocardiaceae</taxon>
        <taxon>Nocardia</taxon>
    </lineage>
</organism>
<keyword evidence="3" id="KW-1185">Reference proteome</keyword>
<comment type="caution">
    <text evidence="2">The sequence shown here is derived from an EMBL/GenBank/DDBJ whole genome shotgun (WGS) entry which is preliminary data.</text>
</comment>
<keyword evidence="1" id="KW-0732">Signal</keyword>
<proteinExistence type="predicted"/>
<evidence type="ECO:0000256" key="1">
    <source>
        <dbReference type="SAM" id="SignalP"/>
    </source>
</evidence>
<dbReference type="Proteomes" id="UP001601948">
    <property type="component" value="Unassembled WGS sequence"/>
</dbReference>
<accession>A0ABW6QMZ7</accession>
<reference evidence="2 3" key="1">
    <citation type="submission" date="2024-10" db="EMBL/GenBank/DDBJ databases">
        <title>The Natural Products Discovery Center: Release of the First 8490 Sequenced Strains for Exploring Actinobacteria Biosynthetic Diversity.</title>
        <authorList>
            <person name="Kalkreuter E."/>
            <person name="Kautsar S.A."/>
            <person name="Yang D."/>
            <person name="Bader C.D."/>
            <person name="Teijaro C.N."/>
            <person name="Fluegel L."/>
            <person name="Davis C.M."/>
            <person name="Simpson J.R."/>
            <person name="Lauterbach L."/>
            <person name="Steele A.D."/>
            <person name="Gui C."/>
            <person name="Meng S."/>
            <person name="Li G."/>
            <person name="Viehrig K."/>
            <person name="Ye F."/>
            <person name="Su P."/>
            <person name="Kiefer A.F."/>
            <person name="Nichols A."/>
            <person name="Cepeda A.J."/>
            <person name="Yan W."/>
            <person name="Fan B."/>
            <person name="Jiang Y."/>
            <person name="Adhikari A."/>
            <person name="Zheng C.-J."/>
            <person name="Schuster L."/>
            <person name="Cowan T.M."/>
            <person name="Smanski M.J."/>
            <person name="Chevrette M.G."/>
            <person name="De Carvalho L.P.S."/>
            <person name="Shen B."/>
        </authorList>
    </citation>
    <scope>NUCLEOTIDE SEQUENCE [LARGE SCALE GENOMIC DNA]</scope>
    <source>
        <strain evidence="2 3">NPDC003040</strain>
    </source>
</reference>
<evidence type="ECO:0000313" key="2">
    <source>
        <dbReference type="EMBL" id="MFF3222591.1"/>
    </source>
</evidence>
<gene>
    <name evidence="2" type="ORF">ACFYV7_07325</name>
</gene>
<sequence length="73" mass="7249">MKKTIAGLAVATMLLAPVTATAATPLDHSTSTLVADSGSAAPGSAGDYLCRLLRMLRAGWVDSSGGGPACTFP</sequence>
<dbReference type="RefSeq" id="WP_387714773.1">
    <property type="nucleotide sequence ID" value="NZ_JBIAPI010000001.1"/>
</dbReference>
<dbReference type="EMBL" id="JBIAPI010000001">
    <property type="protein sequence ID" value="MFF3222591.1"/>
    <property type="molecule type" value="Genomic_DNA"/>
</dbReference>
<name>A0ABW6QMZ7_9NOCA</name>
<protein>
    <submittedName>
        <fullName evidence="2">Uncharacterized protein</fullName>
    </submittedName>
</protein>
<evidence type="ECO:0000313" key="3">
    <source>
        <dbReference type="Proteomes" id="UP001601948"/>
    </source>
</evidence>